<dbReference type="SUPFAM" id="SSF52540">
    <property type="entry name" value="P-loop containing nucleoside triphosphate hydrolases"/>
    <property type="match status" value="1"/>
</dbReference>
<dbReference type="GO" id="GO:0005524">
    <property type="term" value="F:ATP binding"/>
    <property type="evidence" value="ECO:0007669"/>
    <property type="project" value="InterPro"/>
</dbReference>
<evidence type="ECO:0000256" key="1">
    <source>
        <dbReference type="ARBA" id="ARBA00022806"/>
    </source>
</evidence>
<evidence type="ECO:0000259" key="4">
    <source>
        <dbReference type="PROSITE" id="PS51194"/>
    </source>
</evidence>
<feature type="region of interest" description="Disordered" evidence="2">
    <location>
        <begin position="434"/>
        <end position="453"/>
    </location>
</feature>
<accession>A0A2H3IVF6</accession>
<dbReference type="EMBL" id="KB467831">
    <property type="protein sequence ID" value="PCH33701.1"/>
    <property type="molecule type" value="Genomic_DNA"/>
</dbReference>
<dbReference type="STRING" id="742152.A0A2H3IVF6"/>
<dbReference type="SMART" id="SM00487">
    <property type="entry name" value="DEXDc"/>
    <property type="match status" value="1"/>
</dbReference>
<reference evidence="5 6" key="1">
    <citation type="journal article" date="2012" name="Science">
        <title>The Paleozoic origin of enzymatic lignin decomposition reconstructed from 31 fungal genomes.</title>
        <authorList>
            <person name="Floudas D."/>
            <person name="Binder M."/>
            <person name="Riley R."/>
            <person name="Barry K."/>
            <person name="Blanchette R.A."/>
            <person name="Henrissat B."/>
            <person name="Martinez A.T."/>
            <person name="Otillar R."/>
            <person name="Spatafora J.W."/>
            <person name="Yadav J.S."/>
            <person name="Aerts A."/>
            <person name="Benoit I."/>
            <person name="Boyd A."/>
            <person name="Carlson A."/>
            <person name="Copeland A."/>
            <person name="Coutinho P.M."/>
            <person name="de Vries R.P."/>
            <person name="Ferreira P."/>
            <person name="Findley K."/>
            <person name="Foster B."/>
            <person name="Gaskell J."/>
            <person name="Glotzer D."/>
            <person name="Gorecki P."/>
            <person name="Heitman J."/>
            <person name="Hesse C."/>
            <person name="Hori C."/>
            <person name="Igarashi K."/>
            <person name="Jurgens J.A."/>
            <person name="Kallen N."/>
            <person name="Kersten P."/>
            <person name="Kohler A."/>
            <person name="Kuees U."/>
            <person name="Kumar T.K.A."/>
            <person name="Kuo A."/>
            <person name="LaButti K."/>
            <person name="Larrondo L.F."/>
            <person name="Lindquist E."/>
            <person name="Ling A."/>
            <person name="Lombard V."/>
            <person name="Lucas S."/>
            <person name="Lundell T."/>
            <person name="Martin R."/>
            <person name="McLaughlin D.J."/>
            <person name="Morgenstern I."/>
            <person name="Morin E."/>
            <person name="Murat C."/>
            <person name="Nagy L.G."/>
            <person name="Nolan M."/>
            <person name="Ohm R.A."/>
            <person name="Patyshakuliyeva A."/>
            <person name="Rokas A."/>
            <person name="Ruiz-Duenas F.J."/>
            <person name="Sabat G."/>
            <person name="Salamov A."/>
            <person name="Samejima M."/>
            <person name="Schmutz J."/>
            <person name="Slot J.C."/>
            <person name="St John F."/>
            <person name="Stenlid J."/>
            <person name="Sun H."/>
            <person name="Sun S."/>
            <person name="Syed K."/>
            <person name="Tsang A."/>
            <person name="Wiebenga A."/>
            <person name="Young D."/>
            <person name="Pisabarro A."/>
            <person name="Eastwood D.C."/>
            <person name="Martin F."/>
            <person name="Cullen D."/>
            <person name="Grigoriev I.V."/>
            <person name="Hibbett D.S."/>
        </authorList>
    </citation>
    <scope>NUCLEOTIDE SEQUENCE [LARGE SCALE GENOMIC DNA]</scope>
    <source>
        <strain evidence="5 6">MD-104</strain>
    </source>
</reference>
<keyword evidence="5" id="KW-0378">Hydrolase</keyword>
<dbReference type="PANTHER" id="PTHR47396:SF1">
    <property type="entry name" value="ATP-DEPENDENT HELICASE IRC3-RELATED"/>
    <property type="match status" value="1"/>
</dbReference>
<dbReference type="GO" id="GO:0016787">
    <property type="term" value="F:hydrolase activity"/>
    <property type="evidence" value="ECO:0007669"/>
    <property type="project" value="UniProtKB-KW"/>
</dbReference>
<dbReference type="GO" id="GO:0070125">
    <property type="term" value="P:mitochondrial translational elongation"/>
    <property type="evidence" value="ECO:0007669"/>
    <property type="project" value="TreeGrafter"/>
</dbReference>
<dbReference type="GO" id="GO:0032042">
    <property type="term" value="P:mitochondrial DNA metabolic process"/>
    <property type="evidence" value="ECO:0007669"/>
    <property type="project" value="TreeGrafter"/>
</dbReference>
<feature type="domain" description="Helicase C-terminal" evidence="4">
    <location>
        <begin position="276"/>
        <end position="453"/>
    </location>
</feature>
<dbReference type="InterPro" id="IPR006935">
    <property type="entry name" value="Helicase/UvrB_N"/>
</dbReference>
<dbReference type="SMART" id="SM00490">
    <property type="entry name" value="HELICc"/>
    <property type="match status" value="1"/>
</dbReference>
<dbReference type="InterPro" id="IPR014001">
    <property type="entry name" value="Helicase_ATP-bd"/>
</dbReference>
<gene>
    <name evidence="5" type="ORF">WOLCODRAFT_61655</name>
</gene>
<name>A0A2H3IVF6_WOLCO</name>
<feature type="domain" description="Helicase ATP-binding" evidence="3">
    <location>
        <begin position="44"/>
        <end position="220"/>
    </location>
</feature>
<dbReference type="Gene3D" id="3.40.50.300">
    <property type="entry name" value="P-loop containing nucleotide triphosphate hydrolases"/>
    <property type="match status" value="2"/>
</dbReference>
<evidence type="ECO:0000256" key="2">
    <source>
        <dbReference type="SAM" id="MobiDB-lite"/>
    </source>
</evidence>
<proteinExistence type="predicted"/>
<sequence>MLWFTRLTRPLGLSGKTLRWYSTTSKEPLVLRPYQISCVEACLDALESGTSRIGVSLPTGSGKTTVFMTLLSRIQPPAATPKAKRSLVIVNSIELARQAAASATRLCPGWRVEIEQGAKHHASGTADVTIATYQTLLQSNRLAKFKAKGMKAIIVDEAHHAAAPSYRHILSHFHADIKSPEKDFVPPVLLHNVPILGFSATFGRHDGLALGSVFEQIVYHRDFLEMISDQWLCHVRFTSVRADIDMSNIRVTAQTGDFQAQSLAHVINTPTLNSLVVQTWLDRAAERRSTLVFCVNLAHVRDLTQAFRDVGVDARYIYSGTPPLERRALVEQFKAGGFPVLVNCAVLTEGADIPNIDCVIIARPTRSRNVFSQMIGRGMRLSPETGKTDCRIIDFVDSTNSVSGIVSTPTLFGLDPNTLIDDETTESLEELAAKKQLNSSNSPESPDPIAEPKSVTYIDYDDPFELAEEASGAPHIRKFSPHAWVGCGEDVYVLELLGKGFIRVERDGSEDDSKEHFTARYTPATLPMATAMTLKISPFQKSRKILEATSLIEAIRGCDTYAKKVVPAPQSMGLRYTARWRQQPASESQRAFVANRWRTRTVILGNTRETEERLAKLTKGEAANIITRLKHGAQKRYEKKSKQQQTASQARTKEEMRKAREHVKVGPLPA</sequence>
<dbReference type="InterPro" id="IPR027417">
    <property type="entry name" value="P-loop_NTPase"/>
</dbReference>
<dbReference type="OMA" id="HVIDMVA"/>
<dbReference type="PROSITE" id="PS51192">
    <property type="entry name" value="HELICASE_ATP_BIND_1"/>
    <property type="match status" value="1"/>
</dbReference>
<dbReference type="Pfam" id="PF04851">
    <property type="entry name" value="ResIII"/>
    <property type="match status" value="1"/>
</dbReference>
<evidence type="ECO:0000313" key="5">
    <source>
        <dbReference type="EMBL" id="PCH33701.1"/>
    </source>
</evidence>
<dbReference type="GO" id="GO:0061749">
    <property type="term" value="F:forked DNA-dependent helicase activity"/>
    <property type="evidence" value="ECO:0007669"/>
    <property type="project" value="TreeGrafter"/>
</dbReference>
<dbReference type="Proteomes" id="UP000218811">
    <property type="component" value="Unassembled WGS sequence"/>
</dbReference>
<keyword evidence="1" id="KW-0547">Nucleotide-binding</keyword>
<dbReference type="OrthoDB" id="270584at2759"/>
<organism evidence="5 6">
    <name type="scientific">Wolfiporia cocos (strain MD-104)</name>
    <name type="common">Brown rot fungus</name>
    <dbReference type="NCBI Taxonomy" id="742152"/>
    <lineage>
        <taxon>Eukaryota</taxon>
        <taxon>Fungi</taxon>
        <taxon>Dikarya</taxon>
        <taxon>Basidiomycota</taxon>
        <taxon>Agaricomycotina</taxon>
        <taxon>Agaricomycetes</taxon>
        <taxon>Polyporales</taxon>
        <taxon>Phaeolaceae</taxon>
        <taxon>Wolfiporia</taxon>
    </lineage>
</organism>
<dbReference type="GO" id="GO:0000403">
    <property type="term" value="F:Y-form DNA binding"/>
    <property type="evidence" value="ECO:0007669"/>
    <property type="project" value="TreeGrafter"/>
</dbReference>
<dbReference type="GO" id="GO:0036121">
    <property type="term" value="F:double-stranded DNA helicase activity"/>
    <property type="evidence" value="ECO:0007669"/>
    <property type="project" value="TreeGrafter"/>
</dbReference>
<evidence type="ECO:0000259" key="3">
    <source>
        <dbReference type="PROSITE" id="PS51192"/>
    </source>
</evidence>
<evidence type="ECO:0000313" key="6">
    <source>
        <dbReference type="Proteomes" id="UP000218811"/>
    </source>
</evidence>
<dbReference type="AlphaFoldDB" id="A0A2H3IVF6"/>
<keyword evidence="6" id="KW-1185">Reference proteome</keyword>
<dbReference type="CDD" id="cd18799">
    <property type="entry name" value="SF2_C_EcoAI-like"/>
    <property type="match status" value="1"/>
</dbReference>
<dbReference type="Pfam" id="PF00271">
    <property type="entry name" value="Helicase_C"/>
    <property type="match status" value="1"/>
</dbReference>
<dbReference type="PROSITE" id="PS51194">
    <property type="entry name" value="HELICASE_CTER"/>
    <property type="match status" value="1"/>
</dbReference>
<keyword evidence="1" id="KW-0067">ATP-binding</keyword>
<keyword evidence="1" id="KW-0347">Helicase</keyword>
<feature type="region of interest" description="Disordered" evidence="2">
    <location>
        <begin position="632"/>
        <end position="670"/>
    </location>
</feature>
<dbReference type="InterPro" id="IPR050742">
    <property type="entry name" value="Helicase_Restrict-Modif_Enz"/>
</dbReference>
<protein>
    <submittedName>
        <fullName evidence="5">Nucleoside triphosphate hydrolase protein</fullName>
    </submittedName>
</protein>
<dbReference type="GO" id="GO:0005759">
    <property type="term" value="C:mitochondrial matrix"/>
    <property type="evidence" value="ECO:0007669"/>
    <property type="project" value="TreeGrafter"/>
</dbReference>
<dbReference type="PANTHER" id="PTHR47396">
    <property type="entry name" value="TYPE I RESTRICTION ENZYME ECOKI R PROTEIN"/>
    <property type="match status" value="1"/>
</dbReference>
<dbReference type="InterPro" id="IPR001650">
    <property type="entry name" value="Helicase_C-like"/>
</dbReference>
<feature type="compositionally biased region" description="Basic and acidic residues" evidence="2">
    <location>
        <begin position="651"/>
        <end position="664"/>
    </location>
</feature>